<accession>A0A6M0K2U8</accession>
<feature type="region of interest" description="Disordered" evidence="1">
    <location>
        <begin position="1"/>
        <end position="20"/>
    </location>
</feature>
<sequence>MHRMDTHGGGHAVEDRRQVGNLVLPARHLSGSIGKDHEPFEHQAVDESGRQQLHGERRGDE</sequence>
<protein>
    <submittedName>
        <fullName evidence="2">Uncharacterized protein</fullName>
    </submittedName>
</protein>
<evidence type="ECO:0000313" key="2">
    <source>
        <dbReference type="EMBL" id="NEV62645.1"/>
    </source>
</evidence>
<organism evidence="2 3">
    <name type="scientific">Thiorhodococcus minor</name>
    <dbReference type="NCBI Taxonomy" id="57489"/>
    <lineage>
        <taxon>Bacteria</taxon>
        <taxon>Pseudomonadati</taxon>
        <taxon>Pseudomonadota</taxon>
        <taxon>Gammaproteobacteria</taxon>
        <taxon>Chromatiales</taxon>
        <taxon>Chromatiaceae</taxon>
        <taxon>Thiorhodococcus</taxon>
    </lineage>
</organism>
<feature type="region of interest" description="Disordered" evidence="1">
    <location>
        <begin position="28"/>
        <end position="61"/>
    </location>
</feature>
<dbReference type="AlphaFoldDB" id="A0A6M0K2U8"/>
<proteinExistence type="predicted"/>
<dbReference type="Proteomes" id="UP000483379">
    <property type="component" value="Unassembled WGS sequence"/>
</dbReference>
<feature type="compositionally biased region" description="Basic and acidic residues" evidence="1">
    <location>
        <begin position="34"/>
        <end position="61"/>
    </location>
</feature>
<gene>
    <name evidence="2" type="ORF">G3446_12215</name>
</gene>
<evidence type="ECO:0000313" key="3">
    <source>
        <dbReference type="Proteomes" id="UP000483379"/>
    </source>
</evidence>
<dbReference type="EMBL" id="JAAIJQ010000031">
    <property type="protein sequence ID" value="NEV62645.1"/>
    <property type="molecule type" value="Genomic_DNA"/>
</dbReference>
<keyword evidence="3" id="KW-1185">Reference proteome</keyword>
<dbReference type="RefSeq" id="WP_164453111.1">
    <property type="nucleotide sequence ID" value="NZ_JAAIJQ010000031.1"/>
</dbReference>
<evidence type="ECO:0000256" key="1">
    <source>
        <dbReference type="SAM" id="MobiDB-lite"/>
    </source>
</evidence>
<comment type="caution">
    <text evidence="2">The sequence shown here is derived from an EMBL/GenBank/DDBJ whole genome shotgun (WGS) entry which is preliminary data.</text>
</comment>
<name>A0A6M0K2U8_9GAMM</name>
<reference evidence="2 3" key="1">
    <citation type="submission" date="2020-02" db="EMBL/GenBank/DDBJ databases">
        <title>Genome sequences of Thiorhodococcus mannitoliphagus and Thiorhodococcus minor, purple sulfur photosynthetic bacteria in the gammaproteobacterial family, Chromatiaceae.</title>
        <authorList>
            <person name="Aviles F.A."/>
            <person name="Meyer T.E."/>
            <person name="Kyndt J.A."/>
        </authorList>
    </citation>
    <scope>NUCLEOTIDE SEQUENCE [LARGE SCALE GENOMIC DNA]</scope>
    <source>
        <strain evidence="2 3">DSM 11518</strain>
    </source>
</reference>
<feature type="compositionally biased region" description="Basic and acidic residues" evidence="1">
    <location>
        <begin position="1"/>
        <end position="18"/>
    </location>
</feature>